<dbReference type="Proteomes" id="UP001501509">
    <property type="component" value="Unassembled WGS sequence"/>
</dbReference>
<feature type="compositionally biased region" description="Polar residues" evidence="1">
    <location>
        <begin position="155"/>
        <end position="168"/>
    </location>
</feature>
<keyword evidence="2" id="KW-0472">Membrane</keyword>
<feature type="compositionally biased region" description="Pro residues" evidence="1">
    <location>
        <begin position="132"/>
        <end position="146"/>
    </location>
</feature>
<keyword evidence="2" id="KW-0812">Transmembrane</keyword>
<keyword evidence="4" id="KW-1185">Reference proteome</keyword>
<organism evidence="3 4">
    <name type="scientific">Actinomadura fulvescens</name>
    <dbReference type="NCBI Taxonomy" id="46160"/>
    <lineage>
        <taxon>Bacteria</taxon>
        <taxon>Bacillati</taxon>
        <taxon>Actinomycetota</taxon>
        <taxon>Actinomycetes</taxon>
        <taxon>Streptosporangiales</taxon>
        <taxon>Thermomonosporaceae</taxon>
        <taxon>Actinomadura</taxon>
    </lineage>
</organism>
<evidence type="ECO:0000256" key="1">
    <source>
        <dbReference type="SAM" id="MobiDB-lite"/>
    </source>
</evidence>
<reference evidence="3 4" key="1">
    <citation type="journal article" date="2019" name="Int. J. Syst. Evol. Microbiol.">
        <title>The Global Catalogue of Microorganisms (GCM) 10K type strain sequencing project: providing services to taxonomists for standard genome sequencing and annotation.</title>
        <authorList>
            <consortium name="The Broad Institute Genomics Platform"/>
            <consortium name="The Broad Institute Genome Sequencing Center for Infectious Disease"/>
            <person name="Wu L."/>
            <person name="Ma J."/>
        </authorList>
    </citation>
    <scope>NUCLEOTIDE SEQUENCE [LARGE SCALE GENOMIC DNA]</scope>
    <source>
        <strain evidence="3 4">JCM 6833</strain>
    </source>
</reference>
<evidence type="ECO:0008006" key="5">
    <source>
        <dbReference type="Google" id="ProtNLM"/>
    </source>
</evidence>
<gene>
    <name evidence="3" type="ORF">GCM10010411_67300</name>
</gene>
<sequence length="168" mass="17936">MVFLGLVLAVAAAVFGVGIAMENTGPAELVVFGESVPGVTNLWQVFFAGAAVAVVFVLGLTLTFVGMGRMVRTRRDLRYLREEHEESLTTLEMEKRELQRELARIRQAGGAPRSQRSDAVAPRRSGPRREPNPAPAPAPVPAPPAPAAAAAPGRSQVTTNSSFFDRAD</sequence>
<feature type="transmembrane region" description="Helical" evidence="2">
    <location>
        <begin position="44"/>
        <end position="65"/>
    </location>
</feature>
<evidence type="ECO:0000313" key="3">
    <source>
        <dbReference type="EMBL" id="GAA2621826.1"/>
    </source>
</evidence>
<dbReference type="EMBL" id="BAAATD010000010">
    <property type="protein sequence ID" value="GAA2621826.1"/>
    <property type="molecule type" value="Genomic_DNA"/>
</dbReference>
<protein>
    <recommendedName>
        <fullName evidence="5">LapA family protein</fullName>
    </recommendedName>
</protein>
<comment type="caution">
    <text evidence="3">The sequence shown here is derived from an EMBL/GenBank/DDBJ whole genome shotgun (WGS) entry which is preliminary data.</text>
</comment>
<dbReference type="RefSeq" id="WP_344546509.1">
    <property type="nucleotide sequence ID" value="NZ_BAAATD010000010.1"/>
</dbReference>
<keyword evidence="2" id="KW-1133">Transmembrane helix</keyword>
<evidence type="ECO:0000256" key="2">
    <source>
        <dbReference type="SAM" id="Phobius"/>
    </source>
</evidence>
<proteinExistence type="predicted"/>
<evidence type="ECO:0000313" key="4">
    <source>
        <dbReference type="Proteomes" id="UP001501509"/>
    </source>
</evidence>
<feature type="region of interest" description="Disordered" evidence="1">
    <location>
        <begin position="103"/>
        <end position="168"/>
    </location>
</feature>
<name>A0ABN3QBD3_9ACTN</name>
<accession>A0ABN3QBD3</accession>